<protein>
    <submittedName>
        <fullName evidence="4">TetR/AcrR family transcriptional regulator</fullName>
    </submittedName>
</protein>
<sequence>MAESTRDRILAEATSQLLTKGYPAFTVAAVRDALGLSSGSMFHAFPSKPALAAAVYVTGMRDYQRAAVAGLATSDPEDAVRAFIAAHLAWVEDHRDLARFLFATQPPELAAHAEPELAQHNREFYAALTACYRALPVAGALGSGTSDPGGYPAIHAVALGPAQEYCRQWVRGTVDTPPRTLVPALQQAAIAGLRALGGQPGILLSGSVEHLPGAE</sequence>
<comment type="caution">
    <text evidence="4">The sequence shown here is derived from an EMBL/GenBank/DDBJ whole genome shotgun (WGS) entry which is preliminary data.</text>
</comment>
<accession>A0ABS1M708</accession>
<dbReference type="InterPro" id="IPR023772">
    <property type="entry name" value="DNA-bd_HTH_TetR-type_CS"/>
</dbReference>
<proteinExistence type="predicted"/>
<dbReference type="InterPro" id="IPR009057">
    <property type="entry name" value="Homeodomain-like_sf"/>
</dbReference>
<keyword evidence="5" id="KW-1185">Reference proteome</keyword>
<dbReference type="Pfam" id="PF00440">
    <property type="entry name" value="TetR_N"/>
    <property type="match status" value="1"/>
</dbReference>
<dbReference type="InterPro" id="IPR001647">
    <property type="entry name" value="HTH_TetR"/>
</dbReference>
<dbReference type="PROSITE" id="PS50977">
    <property type="entry name" value="HTH_TETR_2"/>
    <property type="match status" value="1"/>
</dbReference>
<evidence type="ECO:0000259" key="3">
    <source>
        <dbReference type="PROSITE" id="PS50977"/>
    </source>
</evidence>
<dbReference type="Gene3D" id="1.10.357.10">
    <property type="entry name" value="Tetracycline Repressor, domain 2"/>
    <property type="match status" value="1"/>
</dbReference>
<dbReference type="RefSeq" id="WP_201948521.1">
    <property type="nucleotide sequence ID" value="NZ_JAERRJ010000006.1"/>
</dbReference>
<dbReference type="PANTHER" id="PTHR30055">
    <property type="entry name" value="HTH-TYPE TRANSCRIPTIONAL REGULATOR RUTR"/>
    <property type="match status" value="1"/>
</dbReference>
<reference evidence="4 5" key="1">
    <citation type="submission" date="2021-01" db="EMBL/GenBank/DDBJ databases">
        <title>WGS of actinomycetes isolated from Thailand.</title>
        <authorList>
            <person name="Thawai C."/>
        </authorList>
    </citation>
    <scope>NUCLEOTIDE SEQUENCE [LARGE SCALE GENOMIC DNA]</scope>
    <source>
        <strain evidence="4 5">LPG 2</strain>
    </source>
</reference>
<organism evidence="4 5">
    <name type="scientific">Nocardia acididurans</name>
    <dbReference type="NCBI Taxonomy" id="2802282"/>
    <lineage>
        <taxon>Bacteria</taxon>
        <taxon>Bacillati</taxon>
        <taxon>Actinomycetota</taxon>
        <taxon>Actinomycetes</taxon>
        <taxon>Mycobacteriales</taxon>
        <taxon>Nocardiaceae</taxon>
        <taxon>Nocardia</taxon>
    </lineage>
</organism>
<dbReference type="InterPro" id="IPR050109">
    <property type="entry name" value="HTH-type_TetR-like_transc_reg"/>
</dbReference>
<keyword evidence="1 2" id="KW-0238">DNA-binding</keyword>
<evidence type="ECO:0000313" key="5">
    <source>
        <dbReference type="Proteomes" id="UP000602198"/>
    </source>
</evidence>
<dbReference type="EMBL" id="JAERRJ010000006">
    <property type="protein sequence ID" value="MBL1075925.1"/>
    <property type="molecule type" value="Genomic_DNA"/>
</dbReference>
<name>A0ABS1M708_9NOCA</name>
<evidence type="ECO:0000313" key="4">
    <source>
        <dbReference type="EMBL" id="MBL1075925.1"/>
    </source>
</evidence>
<dbReference type="PROSITE" id="PS01081">
    <property type="entry name" value="HTH_TETR_1"/>
    <property type="match status" value="1"/>
</dbReference>
<dbReference type="Proteomes" id="UP000602198">
    <property type="component" value="Unassembled WGS sequence"/>
</dbReference>
<evidence type="ECO:0000256" key="1">
    <source>
        <dbReference type="ARBA" id="ARBA00023125"/>
    </source>
</evidence>
<dbReference type="PANTHER" id="PTHR30055:SF187">
    <property type="entry name" value="TRANSCRIPTIONAL REGULATORY PROTEIN"/>
    <property type="match status" value="1"/>
</dbReference>
<evidence type="ECO:0000256" key="2">
    <source>
        <dbReference type="PROSITE-ProRule" id="PRU00335"/>
    </source>
</evidence>
<feature type="DNA-binding region" description="H-T-H motif" evidence="2">
    <location>
        <begin position="26"/>
        <end position="45"/>
    </location>
</feature>
<feature type="domain" description="HTH tetR-type" evidence="3">
    <location>
        <begin position="3"/>
        <end position="63"/>
    </location>
</feature>
<dbReference type="InterPro" id="IPR036271">
    <property type="entry name" value="Tet_transcr_reg_TetR-rel_C_sf"/>
</dbReference>
<dbReference type="SUPFAM" id="SSF48498">
    <property type="entry name" value="Tetracyclin repressor-like, C-terminal domain"/>
    <property type="match status" value="1"/>
</dbReference>
<gene>
    <name evidence="4" type="ORF">JK358_16125</name>
</gene>
<dbReference type="SUPFAM" id="SSF46689">
    <property type="entry name" value="Homeodomain-like"/>
    <property type="match status" value="1"/>
</dbReference>